<sequence length="536" mass="59709">MKILRFNLPLTIIFIGILFSLCLQALVPNDVFYSGDGGLKALLAQQFSAGKLHFDLRLPANNWIQNLWDGGLYPFRPPFVYNVESRYFITFPFTFPLITAPFHALFGFRGLYVIPLLATWALWLSFYSACRRLKLGRTITAIALVLLIFAAPLSLYSGMYWEHTLAVALAFQGLAIALVPPAQGLSTRDAIVSGSLIGLSVWFRPEFLCLVGIIFFWLCATQIKALQDLKIISDKAAAFAVSMLLMTALFFSLNLLIYQHPLGIHSVQIVEEFSLKERLVEAFSNFKQLLFSLSYYFPIVFFSLIYVCLALVSGKLKLTGKMQVILIVSTLFVLAVPLIVPAGAGGKQWGPRFLLITVPLVSLLAAMQLKLLLQTYQRNLQLALLGLFAVFLTTGLYINSYLGAVDLARNYQVILPAVKGLRSQPDPIIAMSHEYVAQALAPSLPDKTFFLTEDSQAVKHLGGTLLTQGYKKFLYVCYPHRDCNTPQTSPDNLKFSQANQRFTLQFSDLGKLGKYPIYEVSIMQSSSDADAPSNQV</sequence>
<keyword evidence="1" id="KW-0472">Membrane</keyword>
<keyword evidence="1" id="KW-1133">Transmembrane helix</keyword>
<dbReference type="EMBL" id="JAMPKM010000001">
    <property type="protein sequence ID" value="MEP0815650.1"/>
    <property type="molecule type" value="Genomic_DNA"/>
</dbReference>
<feature type="transmembrane region" description="Helical" evidence="1">
    <location>
        <begin position="379"/>
        <end position="398"/>
    </location>
</feature>
<dbReference type="InterPro" id="IPR059217">
    <property type="entry name" value="LA3751_2-like"/>
</dbReference>
<keyword evidence="1" id="KW-0812">Transmembrane</keyword>
<feature type="transmembrane region" description="Helical" evidence="1">
    <location>
        <begin position="135"/>
        <end position="156"/>
    </location>
</feature>
<gene>
    <name evidence="2" type="ORF">NC998_00900</name>
</gene>
<dbReference type="Proteomes" id="UP001464891">
    <property type="component" value="Unassembled WGS sequence"/>
</dbReference>
<feature type="transmembrane region" description="Helical" evidence="1">
    <location>
        <begin position="111"/>
        <end position="129"/>
    </location>
</feature>
<feature type="transmembrane region" description="Helical" evidence="1">
    <location>
        <begin position="349"/>
        <end position="367"/>
    </location>
</feature>
<evidence type="ECO:0000313" key="2">
    <source>
        <dbReference type="EMBL" id="MEP0815650.1"/>
    </source>
</evidence>
<accession>A0ABV0J1K3</accession>
<name>A0ABV0J1K3_9CYAN</name>
<feature type="transmembrane region" description="Helical" evidence="1">
    <location>
        <begin position="7"/>
        <end position="27"/>
    </location>
</feature>
<comment type="caution">
    <text evidence="2">The sequence shown here is derived from an EMBL/GenBank/DDBJ whole genome shotgun (WGS) entry which is preliminary data.</text>
</comment>
<keyword evidence="3" id="KW-1185">Reference proteome</keyword>
<protein>
    <recommendedName>
        <fullName evidence="4">Dolichol-phosphate mannosyltransferase</fullName>
    </recommendedName>
</protein>
<evidence type="ECO:0000313" key="3">
    <source>
        <dbReference type="Proteomes" id="UP001464891"/>
    </source>
</evidence>
<feature type="transmembrane region" description="Helical" evidence="1">
    <location>
        <begin position="324"/>
        <end position="343"/>
    </location>
</feature>
<feature type="transmembrane region" description="Helical" evidence="1">
    <location>
        <begin position="237"/>
        <end position="258"/>
    </location>
</feature>
<feature type="transmembrane region" description="Helical" evidence="1">
    <location>
        <begin position="202"/>
        <end position="225"/>
    </location>
</feature>
<organism evidence="2 3">
    <name type="scientific">Trichocoleus desertorum GB2-A4</name>
    <dbReference type="NCBI Taxonomy" id="2933944"/>
    <lineage>
        <taxon>Bacteria</taxon>
        <taxon>Bacillati</taxon>
        <taxon>Cyanobacteriota</taxon>
        <taxon>Cyanophyceae</taxon>
        <taxon>Leptolyngbyales</taxon>
        <taxon>Trichocoleusaceae</taxon>
        <taxon>Trichocoleus</taxon>
    </lineage>
</organism>
<dbReference type="RefSeq" id="WP_190431197.1">
    <property type="nucleotide sequence ID" value="NZ_JAMPKM010000001.1"/>
</dbReference>
<evidence type="ECO:0008006" key="4">
    <source>
        <dbReference type="Google" id="ProtNLM"/>
    </source>
</evidence>
<evidence type="ECO:0000256" key="1">
    <source>
        <dbReference type="SAM" id="Phobius"/>
    </source>
</evidence>
<reference evidence="2 3" key="1">
    <citation type="submission" date="2022-04" db="EMBL/GenBank/DDBJ databases">
        <title>Positive selection, recombination, and allopatry shape intraspecific diversity of widespread and dominant cyanobacteria.</title>
        <authorList>
            <person name="Wei J."/>
            <person name="Shu W."/>
            <person name="Hu C."/>
        </authorList>
    </citation>
    <scope>NUCLEOTIDE SEQUENCE [LARGE SCALE GENOMIC DNA]</scope>
    <source>
        <strain evidence="2 3">GB2-A4</strain>
    </source>
</reference>
<dbReference type="NCBIfam" id="NF047440">
    <property type="entry name" value="LA3751_2_3_fam"/>
    <property type="match status" value="1"/>
</dbReference>
<feature type="transmembrane region" description="Helical" evidence="1">
    <location>
        <begin position="293"/>
        <end position="312"/>
    </location>
</feature>
<proteinExistence type="predicted"/>